<comment type="caution">
    <text evidence="2">The sequence shown here is derived from an EMBL/GenBank/DDBJ whole genome shotgun (WGS) entry which is preliminary data.</text>
</comment>
<evidence type="ECO:0008006" key="4">
    <source>
        <dbReference type="Google" id="ProtNLM"/>
    </source>
</evidence>
<organism evidence="2 3">
    <name type="scientific">Dichanthelium oligosanthes</name>
    <dbReference type="NCBI Taxonomy" id="888268"/>
    <lineage>
        <taxon>Eukaryota</taxon>
        <taxon>Viridiplantae</taxon>
        <taxon>Streptophyta</taxon>
        <taxon>Embryophyta</taxon>
        <taxon>Tracheophyta</taxon>
        <taxon>Spermatophyta</taxon>
        <taxon>Magnoliopsida</taxon>
        <taxon>Liliopsida</taxon>
        <taxon>Poales</taxon>
        <taxon>Poaceae</taxon>
        <taxon>PACMAD clade</taxon>
        <taxon>Panicoideae</taxon>
        <taxon>Panicodae</taxon>
        <taxon>Paniceae</taxon>
        <taxon>Dichantheliinae</taxon>
        <taxon>Dichanthelium</taxon>
    </lineage>
</organism>
<proteinExistence type="predicted"/>
<accession>A0A1E5VQD7</accession>
<keyword evidence="3" id="KW-1185">Reference proteome</keyword>
<sequence>LIAVALVLVAQCSDIAMATEAVAYGGSFTPQDCRALPIRPGRCVPASCHRNCQNSVGAGSVGECVSGGCQCTYCTPSSKSK</sequence>
<protein>
    <recommendedName>
        <fullName evidence="4">Knottin scorpion toxin-like domain-containing protein</fullName>
    </recommendedName>
</protein>
<dbReference type="AlphaFoldDB" id="A0A1E5VQD7"/>
<feature type="signal peptide" evidence="1">
    <location>
        <begin position="1"/>
        <end position="18"/>
    </location>
</feature>
<gene>
    <name evidence="2" type="ORF">BAE44_0011687</name>
</gene>
<evidence type="ECO:0000313" key="2">
    <source>
        <dbReference type="EMBL" id="OEL27294.1"/>
    </source>
</evidence>
<dbReference type="OrthoDB" id="675223at2759"/>
<name>A0A1E5VQD7_9POAL</name>
<evidence type="ECO:0000256" key="1">
    <source>
        <dbReference type="SAM" id="SignalP"/>
    </source>
</evidence>
<reference evidence="2 3" key="1">
    <citation type="submission" date="2016-09" db="EMBL/GenBank/DDBJ databases">
        <title>The draft genome of Dichanthelium oligosanthes: A C3 panicoid grass species.</title>
        <authorList>
            <person name="Studer A.J."/>
            <person name="Schnable J.C."/>
            <person name="Brutnell T.P."/>
        </authorList>
    </citation>
    <scope>NUCLEOTIDE SEQUENCE [LARGE SCALE GENOMIC DNA]</scope>
    <source>
        <strain evidence="3">cv. Kellogg 1175</strain>
        <tissue evidence="2">Leaf</tissue>
    </source>
</reference>
<dbReference type="Proteomes" id="UP000095767">
    <property type="component" value="Unassembled WGS sequence"/>
</dbReference>
<keyword evidence="1" id="KW-0732">Signal</keyword>
<evidence type="ECO:0000313" key="3">
    <source>
        <dbReference type="Proteomes" id="UP000095767"/>
    </source>
</evidence>
<feature type="non-terminal residue" evidence="2">
    <location>
        <position position="1"/>
    </location>
</feature>
<feature type="chain" id="PRO_5009188340" description="Knottin scorpion toxin-like domain-containing protein" evidence="1">
    <location>
        <begin position="19"/>
        <end position="81"/>
    </location>
</feature>
<dbReference type="EMBL" id="LWDX02032881">
    <property type="protein sequence ID" value="OEL27294.1"/>
    <property type="molecule type" value="Genomic_DNA"/>
</dbReference>